<dbReference type="Pfam" id="PF13813">
    <property type="entry name" value="MBOAT_2"/>
    <property type="match status" value="1"/>
</dbReference>
<gene>
    <name evidence="9" type="ORF">I316_07292</name>
</gene>
<dbReference type="GO" id="GO:0016020">
    <property type="term" value="C:membrane"/>
    <property type="evidence" value="ECO:0007669"/>
    <property type="project" value="UniProtKB-SubCell"/>
</dbReference>
<proteinExistence type="inferred from homology"/>
<comment type="subcellular location">
    <subcellularLocation>
        <location evidence="1">Membrane</location>
        <topology evidence="1">Multi-pass membrane protein</topology>
    </subcellularLocation>
</comment>
<evidence type="ECO:0000313" key="9">
    <source>
        <dbReference type="EMBL" id="OCF31021.1"/>
    </source>
</evidence>
<name>A0A1B9GJ61_9TREE</name>
<evidence type="ECO:0000313" key="10">
    <source>
        <dbReference type="Proteomes" id="UP000092666"/>
    </source>
</evidence>
<evidence type="ECO:0000256" key="5">
    <source>
        <dbReference type="ARBA" id="ARBA00022692"/>
    </source>
</evidence>
<evidence type="ECO:0000256" key="3">
    <source>
        <dbReference type="ARBA" id="ARBA00007282"/>
    </source>
</evidence>
<keyword evidence="7" id="KW-0472">Membrane</keyword>
<keyword evidence="5" id="KW-0812">Transmembrane</keyword>
<dbReference type="EMBL" id="KV700138">
    <property type="protein sequence ID" value="OCF31021.1"/>
    <property type="molecule type" value="Genomic_DNA"/>
</dbReference>
<reference evidence="9 10" key="1">
    <citation type="submission" date="2013-07" db="EMBL/GenBank/DDBJ databases">
        <title>The Genome Sequence of Cryptococcus heveanensis BCC8398.</title>
        <authorList>
            <consortium name="The Broad Institute Genome Sequencing Platform"/>
            <person name="Cuomo C."/>
            <person name="Litvintseva A."/>
            <person name="Chen Y."/>
            <person name="Heitman J."/>
            <person name="Sun S."/>
            <person name="Springer D."/>
            <person name="Dromer F."/>
            <person name="Young S.K."/>
            <person name="Zeng Q."/>
            <person name="Gargeya S."/>
            <person name="Fitzgerald M."/>
            <person name="Abouelleil A."/>
            <person name="Alvarado L."/>
            <person name="Berlin A.M."/>
            <person name="Chapman S.B."/>
            <person name="Dewar J."/>
            <person name="Goldberg J."/>
            <person name="Griggs A."/>
            <person name="Gujja S."/>
            <person name="Hansen M."/>
            <person name="Howarth C."/>
            <person name="Imamovic A."/>
            <person name="Larimer J."/>
            <person name="McCowan C."/>
            <person name="Murphy C."/>
            <person name="Pearson M."/>
            <person name="Priest M."/>
            <person name="Roberts A."/>
            <person name="Saif S."/>
            <person name="Shea T."/>
            <person name="Sykes S."/>
            <person name="Wortman J."/>
            <person name="Nusbaum C."/>
            <person name="Birren B."/>
        </authorList>
    </citation>
    <scope>NUCLEOTIDE SEQUENCE [LARGE SCALE GENOMIC DNA]</scope>
    <source>
        <strain evidence="9 10">BCC8398</strain>
    </source>
</reference>
<dbReference type="PANTHER" id="PTHR31595">
    <property type="entry name" value="LONG-CHAIN-ALCOHOL O-FATTY-ACYLTRANSFERASE 3-RELATED"/>
    <property type="match status" value="1"/>
</dbReference>
<keyword evidence="6" id="KW-1133">Transmembrane helix</keyword>
<dbReference type="STRING" id="1296120.A0A1B9GJ61"/>
<evidence type="ECO:0000256" key="6">
    <source>
        <dbReference type="ARBA" id="ARBA00022989"/>
    </source>
</evidence>
<dbReference type="PANTHER" id="PTHR31595:SF57">
    <property type="entry name" value="OS04G0481900 PROTEIN"/>
    <property type="match status" value="1"/>
</dbReference>
<dbReference type="InterPro" id="IPR032805">
    <property type="entry name" value="Wax_synthase_dom"/>
</dbReference>
<evidence type="ECO:0000256" key="1">
    <source>
        <dbReference type="ARBA" id="ARBA00004141"/>
    </source>
</evidence>
<dbReference type="AlphaFoldDB" id="A0A1B9GJ61"/>
<feature type="domain" description="Wax synthase" evidence="8">
    <location>
        <begin position="260"/>
        <end position="334"/>
    </location>
</feature>
<protein>
    <recommendedName>
        <fullName evidence="8">Wax synthase domain-containing protein</fullName>
    </recommendedName>
</protein>
<dbReference type="GO" id="GO:0008374">
    <property type="term" value="F:O-acyltransferase activity"/>
    <property type="evidence" value="ECO:0007669"/>
    <property type="project" value="InterPro"/>
</dbReference>
<sequence>MSSTPMFSPSPSTTIYNLLSLVQWVTIIFFSQRHVLPTVRKLLWVSALFTTGLAIICTEKRSELTYWITVFAIGPGTRWALRDAPLPHPLPRPAPLLRRLLKLEGSQIWRTFDLLFNFRLVNLPPSPPLWSTDSPVAAVGTSQIHPSKCKNRSASSSHTHVQPFHTYAWHLRHHLIRLLSNLIIADILFYLTIKLSLLTSDRSYPVLRQTISLSYGIPPLVTDGLMCLSQGISTYSGMQILWHGLAFLGVGSGLWIGEEWPELMDRPWLAESCNEFWGRRWHQILREPIAFMLSFLLPASTPRGVYYASFFIVSGLIHCPLHFPLSKSFHLLPFFTTFTLYGIGCMLERACKRITGQKVGGCGGEMWTWCWLGFSTWWSLATLWEPMWEIYRSSVGADGKIGGSIVGYVLDLIRVKA</sequence>
<dbReference type="GO" id="GO:0006629">
    <property type="term" value="P:lipid metabolic process"/>
    <property type="evidence" value="ECO:0007669"/>
    <property type="project" value="InterPro"/>
</dbReference>
<reference evidence="10" key="2">
    <citation type="submission" date="2013-12" db="EMBL/GenBank/DDBJ databases">
        <title>Evolution of pathogenesis and genome organization in the Tremellales.</title>
        <authorList>
            <person name="Cuomo C."/>
            <person name="Litvintseva A."/>
            <person name="Heitman J."/>
            <person name="Chen Y."/>
            <person name="Sun S."/>
            <person name="Springer D."/>
            <person name="Dromer F."/>
            <person name="Young S."/>
            <person name="Zeng Q."/>
            <person name="Chapman S."/>
            <person name="Gujja S."/>
            <person name="Saif S."/>
            <person name="Birren B."/>
        </authorList>
    </citation>
    <scope>NUCLEOTIDE SEQUENCE [LARGE SCALE GENOMIC DNA]</scope>
    <source>
        <strain evidence="10">BCC8398</strain>
    </source>
</reference>
<comment type="pathway">
    <text evidence="2">Secondary metabolite biosynthesis.</text>
</comment>
<accession>A0A1B9GJ61</accession>
<dbReference type="Proteomes" id="UP000092666">
    <property type="component" value="Unassembled WGS sequence"/>
</dbReference>
<evidence type="ECO:0000256" key="4">
    <source>
        <dbReference type="ARBA" id="ARBA00022679"/>
    </source>
</evidence>
<evidence type="ECO:0000256" key="2">
    <source>
        <dbReference type="ARBA" id="ARBA00005179"/>
    </source>
</evidence>
<comment type="similarity">
    <text evidence="3">Belongs to the wax synthase family.</text>
</comment>
<organism evidence="9 10">
    <name type="scientific">Kwoniella heveanensis BCC8398</name>
    <dbReference type="NCBI Taxonomy" id="1296120"/>
    <lineage>
        <taxon>Eukaryota</taxon>
        <taxon>Fungi</taxon>
        <taxon>Dikarya</taxon>
        <taxon>Basidiomycota</taxon>
        <taxon>Agaricomycotina</taxon>
        <taxon>Tremellomycetes</taxon>
        <taxon>Tremellales</taxon>
        <taxon>Cryptococcaceae</taxon>
        <taxon>Kwoniella</taxon>
    </lineage>
</organism>
<evidence type="ECO:0000256" key="7">
    <source>
        <dbReference type="ARBA" id="ARBA00023136"/>
    </source>
</evidence>
<evidence type="ECO:0000259" key="8">
    <source>
        <dbReference type="Pfam" id="PF13813"/>
    </source>
</evidence>
<dbReference type="OrthoDB" id="1077582at2759"/>
<keyword evidence="10" id="KW-1185">Reference proteome</keyword>
<keyword evidence="4" id="KW-0808">Transferase</keyword>
<dbReference type="InterPro" id="IPR044851">
    <property type="entry name" value="Wax_synthase"/>
</dbReference>